<evidence type="ECO:0000313" key="5">
    <source>
        <dbReference type="Proteomes" id="UP001139293"/>
    </source>
</evidence>
<comment type="caution">
    <text evidence="4">The sequence shown here is derived from an EMBL/GenBank/DDBJ whole genome shotgun (WGS) entry which is preliminary data.</text>
</comment>
<dbReference type="AlphaFoldDB" id="A0A9X1ZCL3"/>
<dbReference type="PROSITE" id="PS51186">
    <property type="entry name" value="GNAT"/>
    <property type="match status" value="1"/>
</dbReference>
<keyword evidence="1" id="KW-0808">Transferase</keyword>
<gene>
    <name evidence="4" type="ORF">L2740_01840</name>
</gene>
<evidence type="ECO:0000313" key="4">
    <source>
        <dbReference type="EMBL" id="MCL1137302.1"/>
    </source>
</evidence>
<organism evidence="4 5">
    <name type="scientific">Shewanella pneumatophori</name>
    <dbReference type="NCBI Taxonomy" id="314092"/>
    <lineage>
        <taxon>Bacteria</taxon>
        <taxon>Pseudomonadati</taxon>
        <taxon>Pseudomonadota</taxon>
        <taxon>Gammaproteobacteria</taxon>
        <taxon>Alteromonadales</taxon>
        <taxon>Shewanellaceae</taxon>
        <taxon>Shewanella</taxon>
    </lineage>
</organism>
<dbReference type="Pfam" id="PF13673">
    <property type="entry name" value="Acetyltransf_10"/>
    <property type="match status" value="1"/>
</dbReference>
<protein>
    <submittedName>
        <fullName evidence="4">GNAT family N-acetyltransferase</fullName>
    </submittedName>
</protein>
<dbReference type="InterPro" id="IPR016181">
    <property type="entry name" value="Acyl_CoA_acyltransferase"/>
</dbReference>
<evidence type="ECO:0000256" key="2">
    <source>
        <dbReference type="ARBA" id="ARBA00023315"/>
    </source>
</evidence>
<dbReference type="InterPro" id="IPR045039">
    <property type="entry name" value="NSI-like"/>
</dbReference>
<keyword evidence="2" id="KW-0012">Acyltransferase</keyword>
<dbReference type="GO" id="GO:0008080">
    <property type="term" value="F:N-acetyltransferase activity"/>
    <property type="evidence" value="ECO:0007669"/>
    <property type="project" value="InterPro"/>
</dbReference>
<dbReference type="Gene3D" id="3.40.630.30">
    <property type="match status" value="1"/>
</dbReference>
<dbReference type="Proteomes" id="UP001139293">
    <property type="component" value="Unassembled WGS sequence"/>
</dbReference>
<evidence type="ECO:0000256" key="1">
    <source>
        <dbReference type="ARBA" id="ARBA00022679"/>
    </source>
</evidence>
<dbReference type="CDD" id="cd04301">
    <property type="entry name" value="NAT_SF"/>
    <property type="match status" value="1"/>
</dbReference>
<evidence type="ECO:0000259" key="3">
    <source>
        <dbReference type="PROSITE" id="PS51186"/>
    </source>
</evidence>
<dbReference type="GO" id="GO:0005737">
    <property type="term" value="C:cytoplasm"/>
    <property type="evidence" value="ECO:0007669"/>
    <property type="project" value="TreeGrafter"/>
</dbReference>
<dbReference type="RefSeq" id="WP_248948270.1">
    <property type="nucleotide sequence ID" value="NZ_JAKILB010000001.1"/>
</dbReference>
<dbReference type="SUPFAM" id="SSF55729">
    <property type="entry name" value="Acyl-CoA N-acyltransferases (Nat)"/>
    <property type="match status" value="1"/>
</dbReference>
<accession>A0A9X1ZCL3</accession>
<dbReference type="PANTHER" id="PTHR43626:SF4">
    <property type="entry name" value="GCN5-RELATED N-ACETYLTRANSFERASE 2, CHLOROPLASTIC"/>
    <property type="match status" value="1"/>
</dbReference>
<keyword evidence="5" id="KW-1185">Reference proteome</keyword>
<name>A0A9X1ZCL3_9GAMM</name>
<dbReference type="EMBL" id="JAKILB010000001">
    <property type="protein sequence ID" value="MCL1137302.1"/>
    <property type="molecule type" value="Genomic_DNA"/>
</dbReference>
<sequence length="139" mass="15410">MSVNINLVVEVSKQINEKEVVALYKANAWSSAEVPEKLLAALLNSDTLVTARVDGKLVGLGNAISDGHLVVYYPHLLIHPDFQRQGIGRQVMELMQGHYHGFHQQMLTADGDSTAFYQSLGFERAGQTVPMWVYSGDEH</sequence>
<reference evidence="4" key="1">
    <citation type="submission" date="2022-01" db="EMBL/GenBank/DDBJ databases">
        <title>Whole genome-based taxonomy of the Shewanellaceae.</title>
        <authorList>
            <person name="Martin-Rodriguez A.J."/>
        </authorList>
    </citation>
    <scope>NUCLEOTIDE SEQUENCE</scope>
    <source>
        <strain evidence="4">KCTC 23973</strain>
    </source>
</reference>
<proteinExistence type="predicted"/>
<dbReference type="PANTHER" id="PTHR43626">
    <property type="entry name" value="ACYL-COA N-ACYLTRANSFERASE"/>
    <property type="match status" value="1"/>
</dbReference>
<feature type="domain" description="N-acetyltransferase" evidence="3">
    <location>
        <begin position="10"/>
        <end position="139"/>
    </location>
</feature>
<dbReference type="InterPro" id="IPR000182">
    <property type="entry name" value="GNAT_dom"/>
</dbReference>